<dbReference type="GO" id="GO:0005634">
    <property type="term" value="C:nucleus"/>
    <property type="evidence" value="ECO:0007669"/>
    <property type="project" value="TreeGrafter"/>
</dbReference>
<dbReference type="InterPro" id="IPR027417">
    <property type="entry name" value="P-loop_NTPase"/>
</dbReference>
<reference evidence="5" key="1">
    <citation type="submission" date="2022-11" db="UniProtKB">
        <authorList>
            <consortium name="EnsemblMetazoa"/>
        </authorList>
    </citation>
    <scope>IDENTIFICATION</scope>
</reference>
<dbReference type="GO" id="GO:0000727">
    <property type="term" value="P:double-strand break repair via break-induced replication"/>
    <property type="evidence" value="ECO:0007669"/>
    <property type="project" value="TreeGrafter"/>
</dbReference>
<keyword evidence="6" id="KW-1185">Reference proteome</keyword>
<dbReference type="InterPro" id="IPR058769">
    <property type="entry name" value="MCMDC2_N"/>
</dbReference>
<dbReference type="GO" id="GO:0003677">
    <property type="term" value="F:DNA binding"/>
    <property type="evidence" value="ECO:0007669"/>
    <property type="project" value="InterPro"/>
</dbReference>
<dbReference type="GO" id="GO:0017116">
    <property type="term" value="F:single-stranded DNA helicase activity"/>
    <property type="evidence" value="ECO:0007669"/>
    <property type="project" value="TreeGrafter"/>
</dbReference>
<dbReference type="GeneID" id="119727867"/>
<evidence type="ECO:0000256" key="1">
    <source>
        <dbReference type="ARBA" id="ARBA00022741"/>
    </source>
</evidence>
<dbReference type="PANTHER" id="PTHR11630:SF75">
    <property type="entry name" value="MINICHROMOSOME MAINTENANCE DOMAIN-CONTAINING PROTEIN 2"/>
    <property type="match status" value="1"/>
</dbReference>
<dbReference type="InterPro" id="IPR031327">
    <property type="entry name" value="MCM"/>
</dbReference>
<evidence type="ECO:0000256" key="2">
    <source>
        <dbReference type="ARBA" id="ARBA00022840"/>
    </source>
</evidence>
<protein>
    <submittedName>
        <fullName evidence="5">Uncharacterized protein</fullName>
    </submittedName>
</protein>
<keyword evidence="1" id="KW-0547">Nucleotide-binding</keyword>
<dbReference type="Pfam" id="PF00493">
    <property type="entry name" value="MCM"/>
    <property type="match status" value="1"/>
</dbReference>
<dbReference type="AlphaFoldDB" id="A0A913ZX56"/>
<dbReference type="Pfam" id="PF26063">
    <property type="entry name" value="MCMDC2_N"/>
    <property type="match status" value="1"/>
</dbReference>
<keyword evidence="2" id="KW-0067">ATP-binding</keyword>
<organism evidence="5 6">
    <name type="scientific">Patiria miniata</name>
    <name type="common">Bat star</name>
    <name type="synonym">Asterina miniata</name>
    <dbReference type="NCBI Taxonomy" id="46514"/>
    <lineage>
        <taxon>Eukaryota</taxon>
        <taxon>Metazoa</taxon>
        <taxon>Echinodermata</taxon>
        <taxon>Eleutherozoa</taxon>
        <taxon>Asterozoa</taxon>
        <taxon>Asteroidea</taxon>
        <taxon>Valvatacea</taxon>
        <taxon>Valvatida</taxon>
        <taxon>Asterinidae</taxon>
        <taxon>Patiria</taxon>
    </lineage>
</organism>
<evidence type="ECO:0000259" key="3">
    <source>
        <dbReference type="Pfam" id="PF00493"/>
    </source>
</evidence>
<evidence type="ECO:0000259" key="4">
    <source>
        <dbReference type="Pfam" id="PF26063"/>
    </source>
</evidence>
<evidence type="ECO:0000313" key="5">
    <source>
        <dbReference type="EnsemblMetazoa" id="XP_038055870.1"/>
    </source>
</evidence>
<dbReference type="OMA" id="SICLVPR"/>
<name>A0A913ZX56_PATMI</name>
<evidence type="ECO:0000313" key="6">
    <source>
        <dbReference type="Proteomes" id="UP000887568"/>
    </source>
</evidence>
<dbReference type="PANTHER" id="PTHR11630">
    <property type="entry name" value="DNA REPLICATION LICENSING FACTOR MCM FAMILY MEMBER"/>
    <property type="match status" value="1"/>
</dbReference>
<sequence>MQDQFSDSQLQLQESSLKYLDKTQQLEKLKKECLAHSDSKESTIYPFIIKIDCTEITEIDAILGNVVLHQPQEARKIFQEVCYVSLTSLNLLPAEVTCSQVLVNLQLLDLPHLKSYQLSTAELLGCKFDSRFYKFAGTVCSISSPIKYSRCAKYRCPESKCYGAADNFYIRCHIEGAKEQQTVRRDFNCVYCGSILKEDVTCRVLGERVTVQMVEGDVFPLQRQDGDTHSGRYCQSVTVMLRDEFFNMQLGGCYCVIGIPVKEFTGNSSVSVMIEANNVFKMKPRIPTEPRIHLSETLRQLLANRAQSPWSFSASLAYLFAEGVTPPGTYHRLKLCILLSIIDATSRSYKNDSQGFLDLVAVGADSNLIRRLLIYGASYARRAIIHSGSQPLLASLHRDPSGPGCYTIDGGSTLLAHQGVCVLGEIDSLKRDAKQKLQNVLEHRVIQIDLPRQLSSGSSQQQLFPVECNLWGYANSYKTQEVDEESLFSASEVKRTPKQSIVESFPMVLVCDSPNPTMNEHAELNIIKQTLLGAMADPDQLGGRKSIIGPSEIKQFLEIASATTVEFSAPAKQLLKGYFVGSRRVRSSGVHGTPFPPMALQTLACMSRALAKLNLRNTVLEEDAAFAVLLYEEAVTARYGYSILNIQSKPHFRDGNISEHLGPENDAFMRSFMTRLSRFCRSHVPDFNMYESED</sequence>
<dbReference type="RefSeq" id="XP_038055870.1">
    <property type="nucleotide sequence ID" value="XM_038199942.1"/>
</dbReference>
<dbReference type="GO" id="GO:0005524">
    <property type="term" value="F:ATP binding"/>
    <property type="evidence" value="ECO:0007669"/>
    <property type="project" value="UniProtKB-KW"/>
</dbReference>
<dbReference type="CTD" id="157777"/>
<dbReference type="OrthoDB" id="2015372at2759"/>
<accession>A0A913ZX56</accession>
<proteinExistence type="predicted"/>
<dbReference type="InterPro" id="IPR001208">
    <property type="entry name" value="MCM_dom"/>
</dbReference>
<dbReference type="Gene3D" id="3.40.50.300">
    <property type="entry name" value="P-loop containing nucleotide triphosphate hydrolases"/>
    <property type="match status" value="1"/>
</dbReference>
<feature type="domain" description="MCM C-terminal AAA(+) ATPase" evidence="3">
    <location>
        <begin position="330"/>
        <end position="448"/>
    </location>
</feature>
<dbReference type="Proteomes" id="UP000887568">
    <property type="component" value="Unplaced"/>
</dbReference>
<feature type="domain" description="MCMDC2 N-terminal" evidence="4">
    <location>
        <begin position="12"/>
        <end position="110"/>
    </location>
</feature>
<dbReference type="EnsemblMetazoa" id="XM_038199942.1">
    <property type="protein sequence ID" value="XP_038055870.1"/>
    <property type="gene ID" value="LOC119727867"/>
</dbReference>